<accession>I3Z7X0</accession>
<organism evidence="1 2">
    <name type="scientific">Belliella baltica (strain DSM 15883 / CIP 108006 / LMG 21964 / BA134)</name>
    <dbReference type="NCBI Taxonomy" id="866536"/>
    <lineage>
        <taxon>Bacteria</taxon>
        <taxon>Pseudomonadati</taxon>
        <taxon>Bacteroidota</taxon>
        <taxon>Cytophagia</taxon>
        <taxon>Cytophagales</taxon>
        <taxon>Cyclobacteriaceae</taxon>
        <taxon>Belliella</taxon>
    </lineage>
</organism>
<dbReference type="EMBL" id="CP003281">
    <property type="protein sequence ID" value="AFL85338.1"/>
    <property type="molecule type" value="Genomic_DNA"/>
</dbReference>
<dbReference type="STRING" id="866536.Belba_2805"/>
<dbReference type="InterPro" id="IPR009282">
    <property type="entry name" value="DUF937"/>
</dbReference>
<gene>
    <name evidence="1" type="ordered locus">Belba_2805</name>
</gene>
<evidence type="ECO:0000313" key="2">
    <source>
        <dbReference type="Proteomes" id="UP000006050"/>
    </source>
</evidence>
<dbReference type="AlphaFoldDB" id="I3Z7X0"/>
<proteinExistence type="predicted"/>
<protein>
    <recommendedName>
        <fullName evidence="3">DUF937 domain-containing protein</fullName>
    </recommendedName>
</protein>
<sequence>MKLFNCSLYYQSMIQEIFSKLSPELISNLTNSYGLSNDQASKTISTTKESLISSLGKEVSSGNIDGILNMVNNSSNLSSNPMFSGLINKLAQDYGSKLGLSSDKTIQIASFILPKIIKAISGSKSGNIEKTDLMSMMGSAAGDALKSKASDALKKGLGNFFN</sequence>
<reference evidence="2" key="1">
    <citation type="submission" date="2012-06" db="EMBL/GenBank/DDBJ databases">
        <title>The complete genome of Belliella baltica DSM 15883.</title>
        <authorList>
            <person name="Lucas S."/>
            <person name="Copeland A."/>
            <person name="Lapidus A."/>
            <person name="Goodwin L."/>
            <person name="Pitluck S."/>
            <person name="Peters L."/>
            <person name="Mikhailova N."/>
            <person name="Davenport K."/>
            <person name="Kyrpides N."/>
            <person name="Mavromatis K."/>
            <person name="Pagani I."/>
            <person name="Ivanova N."/>
            <person name="Ovchinnikova G."/>
            <person name="Zeytun A."/>
            <person name="Detter J.C."/>
            <person name="Han C."/>
            <person name="Land M."/>
            <person name="Hauser L."/>
            <person name="Markowitz V."/>
            <person name="Cheng J.-F."/>
            <person name="Hugenholtz P."/>
            <person name="Woyke T."/>
            <person name="Wu D."/>
            <person name="Tindall B."/>
            <person name="Pomrenke H."/>
            <person name="Brambilla E."/>
            <person name="Klenk H.-P."/>
            <person name="Eisen J.A."/>
        </authorList>
    </citation>
    <scope>NUCLEOTIDE SEQUENCE [LARGE SCALE GENOMIC DNA]</scope>
    <source>
        <strain evidence="2">DSM 15883 / CIP 108006 / LMG 21964 / BA134</strain>
    </source>
</reference>
<name>I3Z7X0_BELBD</name>
<keyword evidence="2" id="KW-1185">Reference proteome</keyword>
<dbReference type="Proteomes" id="UP000006050">
    <property type="component" value="Chromosome"/>
</dbReference>
<dbReference type="Pfam" id="PF06078">
    <property type="entry name" value="DUF937"/>
    <property type="match status" value="2"/>
</dbReference>
<dbReference type="KEGG" id="bbd:Belba_2805"/>
<evidence type="ECO:0008006" key="3">
    <source>
        <dbReference type="Google" id="ProtNLM"/>
    </source>
</evidence>
<dbReference type="eggNOG" id="ENOG502ZBJ6">
    <property type="taxonomic scope" value="Bacteria"/>
</dbReference>
<dbReference type="HOGENOM" id="CLU_1737520_0_0_10"/>
<evidence type="ECO:0000313" key="1">
    <source>
        <dbReference type="EMBL" id="AFL85338.1"/>
    </source>
</evidence>